<evidence type="ECO:0000259" key="8">
    <source>
        <dbReference type="Pfam" id="PF10502"/>
    </source>
</evidence>
<feature type="active site" evidence="6">
    <location>
        <position position="70"/>
    </location>
</feature>
<evidence type="ECO:0000256" key="4">
    <source>
        <dbReference type="ARBA" id="ARBA00013208"/>
    </source>
</evidence>
<dbReference type="CDD" id="cd06530">
    <property type="entry name" value="S26_SPase_I"/>
    <property type="match status" value="1"/>
</dbReference>
<dbReference type="InterPro" id="IPR000223">
    <property type="entry name" value="Pept_S26A_signal_pept_1"/>
</dbReference>
<protein>
    <recommendedName>
        <fullName evidence="4 7">Signal peptidase I</fullName>
        <ecNumber evidence="4 7">3.4.21.89</ecNumber>
    </recommendedName>
</protein>
<feature type="domain" description="Peptidase S26" evidence="8">
    <location>
        <begin position="42"/>
        <end position="195"/>
    </location>
</feature>
<dbReference type="EC" id="3.4.21.89" evidence="4 7"/>
<feature type="transmembrane region" description="Helical" evidence="7">
    <location>
        <begin position="38"/>
        <end position="61"/>
    </location>
</feature>
<organism evidence="9 10">
    <name type="scientific">Ruminococcus bovis</name>
    <dbReference type="NCBI Taxonomy" id="2564099"/>
    <lineage>
        <taxon>Bacteria</taxon>
        <taxon>Bacillati</taxon>
        <taxon>Bacillota</taxon>
        <taxon>Clostridia</taxon>
        <taxon>Eubacteriales</taxon>
        <taxon>Oscillospiraceae</taxon>
        <taxon>Ruminococcus</taxon>
    </lineage>
</organism>
<dbReference type="InterPro" id="IPR019533">
    <property type="entry name" value="Peptidase_S26"/>
</dbReference>
<dbReference type="SUPFAM" id="SSF51306">
    <property type="entry name" value="LexA/Signal peptidase"/>
    <property type="match status" value="1"/>
</dbReference>
<dbReference type="PANTHER" id="PTHR43390:SF1">
    <property type="entry name" value="CHLOROPLAST PROCESSING PEPTIDASE"/>
    <property type="match status" value="1"/>
</dbReference>
<dbReference type="GO" id="GO:0005886">
    <property type="term" value="C:plasma membrane"/>
    <property type="evidence" value="ECO:0007669"/>
    <property type="project" value="UniProtKB-SubCell"/>
</dbReference>
<dbReference type="PRINTS" id="PR00727">
    <property type="entry name" value="LEADERPTASE"/>
</dbReference>
<dbReference type="PANTHER" id="PTHR43390">
    <property type="entry name" value="SIGNAL PEPTIDASE I"/>
    <property type="match status" value="1"/>
</dbReference>
<evidence type="ECO:0000256" key="6">
    <source>
        <dbReference type="PIRSR" id="PIRSR600223-1"/>
    </source>
</evidence>
<keyword evidence="7" id="KW-0645">Protease</keyword>
<evidence type="ECO:0000256" key="7">
    <source>
        <dbReference type="RuleBase" id="RU362042"/>
    </source>
</evidence>
<dbReference type="RefSeq" id="WP_138157811.1">
    <property type="nucleotide sequence ID" value="NZ_CP039381.1"/>
</dbReference>
<evidence type="ECO:0000313" key="9">
    <source>
        <dbReference type="EMBL" id="QCT07827.1"/>
    </source>
</evidence>
<dbReference type="PROSITE" id="PS00761">
    <property type="entry name" value="SPASE_I_3"/>
    <property type="match status" value="1"/>
</dbReference>
<dbReference type="InterPro" id="IPR019758">
    <property type="entry name" value="Pept_S26A_signal_pept_1_CS"/>
</dbReference>
<evidence type="ECO:0000256" key="3">
    <source>
        <dbReference type="ARBA" id="ARBA00009370"/>
    </source>
</evidence>
<dbReference type="OrthoDB" id="9802919at2"/>
<dbReference type="Pfam" id="PF10502">
    <property type="entry name" value="Peptidase_S26"/>
    <property type="match status" value="1"/>
</dbReference>
<keyword evidence="10" id="KW-1185">Reference proteome</keyword>
<dbReference type="AlphaFoldDB" id="A0A4P8XXN1"/>
<comment type="subcellular location">
    <subcellularLocation>
        <location evidence="2">Cell membrane</location>
        <topology evidence="2">Single-pass type II membrane protein</topology>
    </subcellularLocation>
    <subcellularLocation>
        <location evidence="7">Membrane</location>
        <topology evidence="7">Single-pass type II membrane protein</topology>
    </subcellularLocation>
</comment>
<name>A0A4P8XXN1_9FIRM</name>
<proteinExistence type="inferred from homology"/>
<dbReference type="InterPro" id="IPR036286">
    <property type="entry name" value="LexA/Signal_pep-like_sf"/>
</dbReference>
<gene>
    <name evidence="9" type="primary">lepB</name>
    <name evidence="9" type="ORF">E5Z56_10885</name>
</gene>
<dbReference type="EMBL" id="CP039381">
    <property type="protein sequence ID" value="QCT07827.1"/>
    <property type="molecule type" value="Genomic_DNA"/>
</dbReference>
<evidence type="ECO:0000313" key="10">
    <source>
        <dbReference type="Proteomes" id="UP000301475"/>
    </source>
</evidence>
<keyword evidence="7" id="KW-0472">Membrane</keyword>
<keyword evidence="5 7" id="KW-0378">Hydrolase</keyword>
<sequence length="205" mass="23584">MQSRKKEKYFDKSKKQPKTKVNNKEDYIVVNNNPTVGFFYYLARAIIMAVVVIIIILTFFLRIVNVDGRSMMNTLLDNDKVIVTNFMYTPKDNDIVVISHAKEYDKPIIKRVIATEGQSLKIDFENQKVYVDGTLIDEPYVSSELKEGNTEIPSVIPKGKVFVMGDNRLDSLDSRYSEIGLIDEENIIGKAQFVILPITRIQYLY</sequence>
<comment type="similarity">
    <text evidence="3 7">Belongs to the peptidase S26 family.</text>
</comment>
<accession>A0A4P8XXN1</accession>
<dbReference type="Proteomes" id="UP000301475">
    <property type="component" value="Chromosome"/>
</dbReference>
<dbReference type="NCBIfam" id="TIGR02227">
    <property type="entry name" value="sigpep_I_bact"/>
    <property type="match status" value="1"/>
</dbReference>
<comment type="catalytic activity">
    <reaction evidence="1 7">
        <text>Cleavage of hydrophobic, N-terminal signal or leader sequences from secreted and periplasmic proteins.</text>
        <dbReference type="EC" id="3.4.21.89"/>
    </reaction>
</comment>
<evidence type="ECO:0000256" key="5">
    <source>
        <dbReference type="ARBA" id="ARBA00022801"/>
    </source>
</evidence>
<evidence type="ECO:0000256" key="1">
    <source>
        <dbReference type="ARBA" id="ARBA00000677"/>
    </source>
</evidence>
<dbReference type="KEGG" id="ruj:E5Z56_10885"/>
<evidence type="ECO:0000256" key="2">
    <source>
        <dbReference type="ARBA" id="ARBA00004401"/>
    </source>
</evidence>
<keyword evidence="7" id="KW-0812">Transmembrane</keyword>
<keyword evidence="7" id="KW-1133">Transmembrane helix</keyword>
<dbReference type="GO" id="GO:0004252">
    <property type="term" value="F:serine-type endopeptidase activity"/>
    <property type="evidence" value="ECO:0007669"/>
    <property type="project" value="InterPro"/>
</dbReference>
<dbReference type="GO" id="GO:0006465">
    <property type="term" value="P:signal peptide processing"/>
    <property type="evidence" value="ECO:0007669"/>
    <property type="project" value="InterPro"/>
</dbReference>
<feature type="active site" evidence="6">
    <location>
        <position position="110"/>
    </location>
</feature>
<dbReference type="GO" id="GO:0009003">
    <property type="term" value="F:signal peptidase activity"/>
    <property type="evidence" value="ECO:0007669"/>
    <property type="project" value="UniProtKB-EC"/>
</dbReference>
<reference evidence="9 10" key="1">
    <citation type="submission" date="2019-04" db="EMBL/GenBank/DDBJ databases">
        <authorList>
            <person name="Embree M."/>
            <person name="Gaffney J.R."/>
        </authorList>
    </citation>
    <scope>NUCLEOTIDE SEQUENCE [LARGE SCALE GENOMIC DNA]</scope>
    <source>
        <strain evidence="9 10">JE7A12</strain>
    </source>
</reference>
<dbReference type="Gene3D" id="2.10.109.10">
    <property type="entry name" value="Umud Fragment, subunit A"/>
    <property type="match status" value="1"/>
</dbReference>